<gene>
    <name evidence="1" type="ORF">CSB45_01295</name>
</gene>
<sequence>MLLSHSRVISWSLYGHIFLKQEEYCQENTGVILLRGSELIRRVGIVAGSDSGLVSRHDGEKHRKFLTFLRDSRT</sequence>
<dbReference type="AlphaFoldDB" id="A0A2G6EAF5"/>
<protein>
    <submittedName>
        <fullName evidence="1">Uncharacterized protein</fullName>
    </submittedName>
</protein>
<dbReference type="EMBL" id="PDPS01000020">
    <property type="protein sequence ID" value="PID59070.1"/>
    <property type="molecule type" value="Genomic_DNA"/>
</dbReference>
<proteinExistence type="predicted"/>
<comment type="caution">
    <text evidence="1">The sequence shown here is derived from an EMBL/GenBank/DDBJ whole genome shotgun (WGS) entry which is preliminary data.</text>
</comment>
<evidence type="ECO:0000313" key="1">
    <source>
        <dbReference type="EMBL" id="PID59070.1"/>
    </source>
</evidence>
<accession>A0A2G6EAF5</accession>
<reference evidence="1 2" key="1">
    <citation type="submission" date="2017-10" db="EMBL/GenBank/DDBJ databases">
        <title>Novel microbial diversity and functional potential in the marine mammal oral microbiome.</title>
        <authorList>
            <person name="Dudek N.K."/>
            <person name="Sun C.L."/>
            <person name="Burstein D."/>
            <person name="Kantor R.S."/>
            <person name="Aliaga Goltsman D.S."/>
            <person name="Bik E.M."/>
            <person name="Thomas B.C."/>
            <person name="Banfield J.F."/>
            <person name="Relman D.A."/>
        </authorList>
    </citation>
    <scope>NUCLEOTIDE SEQUENCE [LARGE SCALE GENOMIC DNA]</scope>
    <source>
        <strain evidence="1">DOLZORAL124_49_17</strain>
    </source>
</reference>
<evidence type="ECO:0000313" key="2">
    <source>
        <dbReference type="Proteomes" id="UP000229740"/>
    </source>
</evidence>
<name>A0A2G6EAF5_9BACT</name>
<organism evidence="1 2">
    <name type="scientific">candidate division KSB3 bacterium</name>
    <dbReference type="NCBI Taxonomy" id="2044937"/>
    <lineage>
        <taxon>Bacteria</taxon>
        <taxon>candidate division KSB3</taxon>
    </lineage>
</organism>
<dbReference type="Proteomes" id="UP000229740">
    <property type="component" value="Unassembled WGS sequence"/>
</dbReference>